<dbReference type="InterPro" id="IPR050366">
    <property type="entry name" value="BP-dependent_transpt_permease"/>
</dbReference>
<evidence type="ECO:0000256" key="5">
    <source>
        <dbReference type="ARBA" id="ARBA00022989"/>
    </source>
</evidence>
<keyword evidence="10" id="KW-1185">Reference proteome</keyword>
<evidence type="ECO:0000259" key="8">
    <source>
        <dbReference type="PROSITE" id="PS50928"/>
    </source>
</evidence>
<comment type="subcellular location">
    <subcellularLocation>
        <location evidence="1 7">Cell membrane</location>
        <topology evidence="1 7">Multi-pass membrane protein</topology>
    </subcellularLocation>
</comment>
<sequence>MMVAWKVFKRRPSRIVGLVFLLFFVLMAVFGNLVYPHALNVNPNDIYAPPSWHHPLGTDYAGRDVWQQIVQGALNVLWVAALAACFTMAIGTLVGLAAGYLGRVVDTILMRITDLFLTIPSIALLLILAVSLGMSNMVVLALLLSFTSWGGLARAIRSMVLSLRERSFIEVSRGLGLGRWYVLFRDVLPNLMPFVWTHLMLAITGAIYGEVGLFFLGVVPFKADNWGVMLNFATGSSGAMYSTQSILFLAAPILAIVLVQTGIVLCVDAVNELVDPRLRVSH</sequence>
<evidence type="ECO:0000256" key="1">
    <source>
        <dbReference type="ARBA" id="ARBA00004651"/>
    </source>
</evidence>
<name>A0ABW4JMC0_9BACL</name>
<keyword evidence="4 7" id="KW-0812">Transmembrane</keyword>
<keyword evidence="6 7" id="KW-0472">Membrane</keyword>
<evidence type="ECO:0000256" key="3">
    <source>
        <dbReference type="ARBA" id="ARBA00022475"/>
    </source>
</evidence>
<accession>A0ABW4JMC0</accession>
<dbReference type="InterPro" id="IPR025966">
    <property type="entry name" value="OppC_N"/>
</dbReference>
<evidence type="ECO:0000256" key="2">
    <source>
        <dbReference type="ARBA" id="ARBA00022448"/>
    </source>
</evidence>
<feature type="transmembrane region" description="Helical" evidence="7">
    <location>
        <begin position="246"/>
        <end position="270"/>
    </location>
</feature>
<evidence type="ECO:0000256" key="4">
    <source>
        <dbReference type="ARBA" id="ARBA00022692"/>
    </source>
</evidence>
<feature type="domain" description="ABC transmembrane type-1" evidence="8">
    <location>
        <begin position="73"/>
        <end position="258"/>
    </location>
</feature>
<evidence type="ECO:0000313" key="10">
    <source>
        <dbReference type="Proteomes" id="UP001597079"/>
    </source>
</evidence>
<dbReference type="Gene3D" id="1.10.3720.10">
    <property type="entry name" value="MetI-like"/>
    <property type="match status" value="1"/>
</dbReference>
<dbReference type="EMBL" id="JBHUCX010000092">
    <property type="protein sequence ID" value="MFD1677549.1"/>
    <property type="molecule type" value="Genomic_DNA"/>
</dbReference>
<reference evidence="10" key="1">
    <citation type="journal article" date="2019" name="Int. J. Syst. Evol. Microbiol.">
        <title>The Global Catalogue of Microorganisms (GCM) 10K type strain sequencing project: providing services to taxonomists for standard genome sequencing and annotation.</title>
        <authorList>
            <consortium name="The Broad Institute Genomics Platform"/>
            <consortium name="The Broad Institute Genome Sequencing Center for Infectious Disease"/>
            <person name="Wu L."/>
            <person name="Ma J."/>
        </authorList>
    </citation>
    <scope>NUCLEOTIDE SEQUENCE [LARGE SCALE GENOMIC DNA]</scope>
    <source>
        <strain evidence="10">CGMCC 1.12286</strain>
    </source>
</reference>
<keyword evidence="3" id="KW-1003">Cell membrane</keyword>
<organism evidence="9 10">
    <name type="scientific">Alicyclobacillus fodiniaquatilis</name>
    <dbReference type="NCBI Taxonomy" id="1661150"/>
    <lineage>
        <taxon>Bacteria</taxon>
        <taxon>Bacillati</taxon>
        <taxon>Bacillota</taxon>
        <taxon>Bacilli</taxon>
        <taxon>Bacillales</taxon>
        <taxon>Alicyclobacillaceae</taxon>
        <taxon>Alicyclobacillus</taxon>
    </lineage>
</organism>
<evidence type="ECO:0000256" key="7">
    <source>
        <dbReference type="RuleBase" id="RU363032"/>
    </source>
</evidence>
<dbReference type="PANTHER" id="PTHR43386:SF1">
    <property type="entry name" value="D,D-DIPEPTIDE TRANSPORT SYSTEM PERMEASE PROTEIN DDPC-RELATED"/>
    <property type="match status" value="1"/>
</dbReference>
<comment type="similarity">
    <text evidence="7">Belongs to the binding-protein-dependent transport system permease family.</text>
</comment>
<dbReference type="RefSeq" id="WP_377945438.1">
    <property type="nucleotide sequence ID" value="NZ_JBHUCX010000092.1"/>
</dbReference>
<keyword evidence="5 7" id="KW-1133">Transmembrane helix</keyword>
<dbReference type="InterPro" id="IPR035906">
    <property type="entry name" value="MetI-like_sf"/>
</dbReference>
<comment type="caution">
    <text evidence="9">The sequence shown here is derived from an EMBL/GenBank/DDBJ whole genome shotgun (WGS) entry which is preliminary data.</text>
</comment>
<evidence type="ECO:0000256" key="6">
    <source>
        <dbReference type="ARBA" id="ARBA00023136"/>
    </source>
</evidence>
<dbReference type="Pfam" id="PF12911">
    <property type="entry name" value="OppC_N"/>
    <property type="match status" value="1"/>
</dbReference>
<feature type="transmembrane region" description="Helical" evidence="7">
    <location>
        <begin position="199"/>
        <end position="221"/>
    </location>
</feature>
<dbReference type="CDD" id="cd06261">
    <property type="entry name" value="TM_PBP2"/>
    <property type="match status" value="1"/>
</dbReference>
<dbReference type="Pfam" id="PF00528">
    <property type="entry name" value="BPD_transp_1"/>
    <property type="match status" value="1"/>
</dbReference>
<dbReference type="Proteomes" id="UP001597079">
    <property type="component" value="Unassembled WGS sequence"/>
</dbReference>
<evidence type="ECO:0000313" key="9">
    <source>
        <dbReference type="EMBL" id="MFD1677549.1"/>
    </source>
</evidence>
<dbReference type="SUPFAM" id="SSF161098">
    <property type="entry name" value="MetI-like"/>
    <property type="match status" value="1"/>
</dbReference>
<feature type="transmembrane region" description="Helical" evidence="7">
    <location>
        <begin position="76"/>
        <end position="100"/>
    </location>
</feature>
<dbReference type="InterPro" id="IPR000515">
    <property type="entry name" value="MetI-like"/>
</dbReference>
<dbReference type="PROSITE" id="PS50928">
    <property type="entry name" value="ABC_TM1"/>
    <property type="match status" value="1"/>
</dbReference>
<dbReference type="PANTHER" id="PTHR43386">
    <property type="entry name" value="OLIGOPEPTIDE TRANSPORT SYSTEM PERMEASE PROTEIN APPC"/>
    <property type="match status" value="1"/>
</dbReference>
<keyword evidence="2 7" id="KW-0813">Transport</keyword>
<protein>
    <submittedName>
        <fullName evidence="9">ABC transporter permease</fullName>
    </submittedName>
</protein>
<gene>
    <name evidence="9" type="ORF">ACFSB2_23080</name>
</gene>
<proteinExistence type="inferred from homology"/>